<dbReference type="RefSeq" id="WP_137028698.1">
    <property type="nucleotide sequence ID" value="NZ_SZNK01000001.1"/>
</dbReference>
<evidence type="ECO:0000313" key="4">
    <source>
        <dbReference type="Proteomes" id="UP000307841"/>
    </source>
</evidence>
<evidence type="ECO:0000256" key="2">
    <source>
        <dbReference type="ARBA" id="ARBA00022801"/>
    </source>
</evidence>
<keyword evidence="4" id="KW-1185">Reference proteome</keyword>
<gene>
    <name evidence="3" type="ORF">E8L90_07680</name>
</gene>
<dbReference type="AlphaFoldDB" id="A0A4V6X5U9"/>
<protein>
    <submittedName>
        <fullName evidence="3">Alpha/beta hydrolase</fullName>
    </submittedName>
</protein>
<comment type="similarity">
    <text evidence="1">Belongs to the esterase D family.</text>
</comment>
<name>A0A4V6X5U9_9BACL</name>
<accession>A0A4V6X5U9</accession>
<dbReference type="Gene3D" id="3.40.50.1820">
    <property type="entry name" value="alpha/beta hydrolase"/>
    <property type="match status" value="1"/>
</dbReference>
<dbReference type="Proteomes" id="UP000307841">
    <property type="component" value="Unassembled WGS sequence"/>
</dbReference>
<dbReference type="InterPro" id="IPR052558">
    <property type="entry name" value="Siderophore_Hydrolase_D"/>
</dbReference>
<sequence>MKSTDYQPVVIPRSYSKIMTYQERDYHIFVSIPADPPPESGFPVIYLLDGNSVFATMTEAIRIQSRGPKRTGVYPAIVVGIGYPTDDPYHPARFNDYTHEVPASELPGSPKGAEWPQMGGAEQFLTFLEEELKPSIENDFPIDRTQQAILGHSLGGLFVLHVLLSRPHAFQRYIAGSPSIHWNESVLLAKESQLPSLLTDDLDVHALLTIGELENDGRFLVKEKSLAMIERLSSMGKGQIKASFKEFANENHSSVLPVFISQGLRFATKKTARY</sequence>
<evidence type="ECO:0000256" key="1">
    <source>
        <dbReference type="ARBA" id="ARBA00005622"/>
    </source>
</evidence>
<organism evidence="3 4">
    <name type="scientific">Brevibacillus antibioticus</name>
    <dbReference type="NCBI Taxonomy" id="2570228"/>
    <lineage>
        <taxon>Bacteria</taxon>
        <taxon>Bacillati</taxon>
        <taxon>Bacillota</taxon>
        <taxon>Bacilli</taxon>
        <taxon>Bacillales</taxon>
        <taxon>Paenibacillaceae</taxon>
        <taxon>Brevibacillus</taxon>
    </lineage>
</organism>
<dbReference type="InterPro" id="IPR000801">
    <property type="entry name" value="Esterase-like"/>
</dbReference>
<proteinExistence type="inferred from homology"/>
<dbReference type="PANTHER" id="PTHR40841:SF2">
    <property type="entry name" value="SIDEROPHORE-DEGRADING ESTERASE (EUROFUNG)"/>
    <property type="match status" value="1"/>
</dbReference>
<dbReference type="InterPro" id="IPR029058">
    <property type="entry name" value="AB_hydrolase_fold"/>
</dbReference>
<dbReference type="OrthoDB" id="9784036at2"/>
<dbReference type="EMBL" id="SZNK01000001">
    <property type="protein sequence ID" value="TKI55333.1"/>
    <property type="molecule type" value="Genomic_DNA"/>
</dbReference>
<keyword evidence="2 3" id="KW-0378">Hydrolase</keyword>
<dbReference type="Pfam" id="PF00756">
    <property type="entry name" value="Esterase"/>
    <property type="match status" value="1"/>
</dbReference>
<dbReference type="PANTHER" id="PTHR40841">
    <property type="entry name" value="SIDEROPHORE TRIACETYLFUSARININE C ESTERASE"/>
    <property type="match status" value="1"/>
</dbReference>
<dbReference type="GO" id="GO:0016788">
    <property type="term" value="F:hydrolase activity, acting on ester bonds"/>
    <property type="evidence" value="ECO:0007669"/>
    <property type="project" value="TreeGrafter"/>
</dbReference>
<evidence type="ECO:0000313" key="3">
    <source>
        <dbReference type="EMBL" id="TKI55333.1"/>
    </source>
</evidence>
<comment type="caution">
    <text evidence="3">The sequence shown here is derived from an EMBL/GenBank/DDBJ whole genome shotgun (WGS) entry which is preliminary data.</text>
</comment>
<reference evidence="3 4" key="1">
    <citation type="submission" date="2019-04" db="EMBL/GenBank/DDBJ databases">
        <title>Whole genome sequencing of Brevibacillus sp. TGS2-1.</title>
        <authorList>
            <person name="Choi A."/>
        </authorList>
    </citation>
    <scope>NUCLEOTIDE SEQUENCE [LARGE SCALE GENOMIC DNA]</scope>
    <source>
        <strain evidence="3 4">TGS2-1</strain>
    </source>
</reference>
<dbReference type="SUPFAM" id="SSF53474">
    <property type="entry name" value="alpha/beta-Hydrolases"/>
    <property type="match status" value="1"/>
</dbReference>